<dbReference type="OMA" id="ALIWWTS"/>
<dbReference type="Gene3D" id="2.130.10.10">
    <property type="entry name" value="YVTN repeat-like/Quinoprotein amine dehydrogenase"/>
    <property type="match status" value="1"/>
</dbReference>
<dbReference type="eggNOG" id="COG1520">
    <property type="taxonomic scope" value="Bacteria"/>
</dbReference>
<dbReference type="InterPro" id="IPR015943">
    <property type="entry name" value="WD40/YVTN_repeat-like_dom_sf"/>
</dbReference>
<dbReference type="STRING" id="477641.MODMU_4656"/>
<gene>
    <name evidence="2" type="ordered locus">MODMU_4656</name>
</gene>
<dbReference type="KEGG" id="mmar:MODMU_4656"/>
<keyword evidence="3" id="KW-1185">Reference proteome</keyword>
<proteinExistence type="predicted"/>
<evidence type="ECO:0000313" key="2">
    <source>
        <dbReference type="EMBL" id="CCH90037.1"/>
    </source>
</evidence>
<dbReference type="SUPFAM" id="SSF50998">
    <property type="entry name" value="Quinoprotein alcohol dehydrogenase-like"/>
    <property type="match status" value="1"/>
</dbReference>
<dbReference type="Proteomes" id="UP000006461">
    <property type="component" value="Chromosome"/>
</dbReference>
<dbReference type="InterPro" id="IPR002372">
    <property type="entry name" value="PQQ_rpt_dom"/>
</dbReference>
<evidence type="ECO:0000259" key="1">
    <source>
        <dbReference type="Pfam" id="PF13360"/>
    </source>
</evidence>
<name>I4F324_MODI5</name>
<dbReference type="EMBL" id="FO203431">
    <property type="protein sequence ID" value="CCH90037.1"/>
    <property type="molecule type" value="Genomic_DNA"/>
</dbReference>
<sequence>MTVRRPPLRVWVWTAVTLVVAAVAVLLWRTSDAAATSSTTASAPAVPDAAPAATVAEAWSSATGPAPRRVVEGGRVLITDEHGLAMVDAASGAEAWHYRRSNARLCDATAVDGVVVAVFRTTSRCNEAVALTAATGVRDWTRNVRYRTDVDLTSTDQVLLASSPTGIVTLDPTGNNTRWRYVAPTGCRLVGSDAGSTGVVVLQRCAGADTLQVTLFDAFGGNAVWSRDVVTDGDTARLAGVDRLVDVVVGDRVQVLSPTDGSVLTELPLPALPAGQDPGSEPLQQAGVGDVALLWARGTVYALDQASGLQRWSLPAVGLPAVGADGGTVTVPEAGAFVQRSLADGVEVGRSTTEDTLPAGGRTSVVGPVYVYATADEVLAYR</sequence>
<dbReference type="AlphaFoldDB" id="I4F324"/>
<organism evidence="2 3">
    <name type="scientific">Modestobacter italicus (strain DSM 44449 / CECT 9708 / BC 501)</name>
    <dbReference type="NCBI Taxonomy" id="2732864"/>
    <lineage>
        <taxon>Bacteria</taxon>
        <taxon>Bacillati</taxon>
        <taxon>Actinomycetota</taxon>
        <taxon>Actinomycetes</taxon>
        <taxon>Geodermatophilales</taxon>
        <taxon>Geodermatophilaceae</taxon>
        <taxon>Modestobacter</taxon>
    </lineage>
</organism>
<feature type="domain" description="Pyrrolo-quinoline quinone repeat" evidence="1">
    <location>
        <begin position="54"/>
        <end position="182"/>
    </location>
</feature>
<dbReference type="HOGENOM" id="CLU_741374_0_0_11"/>
<accession>I4F324</accession>
<dbReference type="InterPro" id="IPR011047">
    <property type="entry name" value="Quinoprotein_ADH-like_sf"/>
</dbReference>
<evidence type="ECO:0000313" key="3">
    <source>
        <dbReference type="Proteomes" id="UP000006461"/>
    </source>
</evidence>
<reference evidence="2 3" key="1">
    <citation type="journal article" date="2012" name="J. Bacteriol.">
        <title>Genome Sequence of Radiation-Resistant Modestobacter marinus Strain BC501, a Representative Actinobacterium That Thrives on Calcareous Stone Surfaces.</title>
        <authorList>
            <person name="Normand P."/>
            <person name="Gury J."/>
            <person name="Pujic P."/>
            <person name="Chouaia B."/>
            <person name="Crotti E."/>
            <person name="Brusetti L."/>
            <person name="Daffonchio D."/>
            <person name="Vacherie B."/>
            <person name="Barbe V."/>
            <person name="Medigue C."/>
            <person name="Calteau A."/>
            <person name="Ghodhbane-Gtari F."/>
            <person name="Essoussi I."/>
            <person name="Nouioui I."/>
            <person name="Abbassi-Ghozzi I."/>
            <person name="Gtari M."/>
        </authorList>
    </citation>
    <scope>NUCLEOTIDE SEQUENCE [LARGE SCALE GENOMIC DNA]</scope>
    <source>
        <strain evidence="3">BC 501</strain>
    </source>
</reference>
<dbReference type="Pfam" id="PF13360">
    <property type="entry name" value="PQQ_2"/>
    <property type="match status" value="1"/>
</dbReference>
<protein>
    <recommendedName>
        <fullName evidence="1">Pyrrolo-quinoline quinone repeat domain-containing protein</fullName>
    </recommendedName>
</protein>
<dbReference type="OrthoDB" id="5182370at2"/>